<evidence type="ECO:0000256" key="5">
    <source>
        <dbReference type="PIRSR" id="PIRSR639383-3"/>
    </source>
</evidence>
<evidence type="ECO:0000313" key="10">
    <source>
        <dbReference type="EMBL" id="KAK5954912.1"/>
    </source>
</evidence>
<feature type="site" description="Important for induction of apoptosis" evidence="5">
    <location>
        <position position="143"/>
    </location>
</feature>
<dbReference type="PANTHER" id="PTHR46243:SF1">
    <property type="entry name" value="BIS(5'-ADENOSYL)-TRIPHOSPHATASE"/>
    <property type="match status" value="1"/>
</dbReference>
<feature type="short sequence motif" description="Histidine triad motif" evidence="6">
    <location>
        <begin position="123"/>
        <end position="127"/>
    </location>
</feature>
<dbReference type="GO" id="GO:0047710">
    <property type="term" value="F:bis(5'-adenosyl)-triphosphatase activity"/>
    <property type="evidence" value="ECO:0007669"/>
    <property type="project" value="UniProtKB-UniRule"/>
</dbReference>
<dbReference type="GO" id="GO:0000166">
    <property type="term" value="F:nucleotide binding"/>
    <property type="evidence" value="ECO:0007669"/>
    <property type="project" value="UniProtKB-KW"/>
</dbReference>
<feature type="binding site" evidence="4">
    <location>
        <begin position="118"/>
        <end position="121"/>
    </location>
    <ligand>
        <name>substrate</name>
    </ligand>
</feature>
<evidence type="ECO:0000256" key="1">
    <source>
        <dbReference type="ARBA" id="ARBA00022741"/>
    </source>
</evidence>
<keyword evidence="1 7" id="KW-0547">Nucleotide-binding</keyword>
<evidence type="ECO:0000259" key="9">
    <source>
        <dbReference type="PROSITE" id="PS51084"/>
    </source>
</evidence>
<dbReference type="Gene3D" id="3.30.428.10">
    <property type="entry name" value="HIT-like"/>
    <property type="match status" value="1"/>
</dbReference>
<dbReference type="Pfam" id="PF01230">
    <property type="entry name" value="HIT"/>
    <property type="match status" value="1"/>
</dbReference>
<keyword evidence="11" id="KW-1185">Reference proteome</keyword>
<gene>
    <name evidence="10" type="primary">HNT2</name>
    <name evidence="10" type="ORF">OHC33_003591</name>
</gene>
<evidence type="ECO:0000313" key="11">
    <source>
        <dbReference type="Proteomes" id="UP001316803"/>
    </source>
</evidence>
<evidence type="ECO:0000256" key="3">
    <source>
        <dbReference type="PIRSR" id="PIRSR639383-1"/>
    </source>
</evidence>
<dbReference type="EC" id="3.6.1.29" evidence="7"/>
<dbReference type="InterPro" id="IPR011146">
    <property type="entry name" value="HIT-like"/>
</dbReference>
<feature type="region of interest" description="Disordered" evidence="8">
    <location>
        <begin position="214"/>
        <end position="235"/>
    </location>
</feature>
<feature type="region of interest" description="Disordered" evidence="8">
    <location>
        <begin position="1"/>
        <end position="22"/>
    </location>
</feature>
<comment type="caution">
    <text evidence="10">The sequence shown here is derived from an EMBL/GenBank/DDBJ whole genome shotgun (WGS) entry which is preliminary data.</text>
</comment>
<dbReference type="AlphaFoldDB" id="A0AAN8END5"/>
<dbReference type="InterPro" id="IPR019808">
    <property type="entry name" value="Histidine_triad_CS"/>
</dbReference>
<feature type="compositionally biased region" description="Polar residues" evidence="8">
    <location>
        <begin position="1"/>
        <end position="12"/>
    </location>
</feature>
<evidence type="ECO:0000256" key="8">
    <source>
        <dbReference type="SAM" id="MobiDB-lite"/>
    </source>
</evidence>
<keyword evidence="2 7" id="KW-0378">Hydrolase</keyword>
<sequence>MTDTPTESTNTFQPPPTDMRLPPLKLPPNLTFGPFPITPSQAFHISPSTLSYALVNLRPLLPGHTLICPVRRVPRLSQLSDNETTDLFLTVKRVSRMLERVYKADALNVAVQDGVEAGQSVNHVHVHVIPRRKGDVVVGDQVYERMDGREGNVGAVWEEYEVLQGRRKVREEMVERGEREISGGPDGEEGRVDRSEEEMREEAQWLRWEMEREAELEEMRKQSSGADETPGGEIP</sequence>
<reference evidence="10 11" key="1">
    <citation type="submission" date="2022-12" db="EMBL/GenBank/DDBJ databases">
        <title>Genomic features and morphological characterization of a novel Knufia sp. strain isolated from spacecraft assembly facility.</title>
        <authorList>
            <person name="Teixeira M."/>
            <person name="Chander A.M."/>
            <person name="Stajich J.E."/>
            <person name="Venkateswaran K."/>
        </authorList>
    </citation>
    <scope>NUCLEOTIDE SEQUENCE [LARGE SCALE GENOMIC DNA]</scope>
    <source>
        <strain evidence="10 11">FJI-L2-BK-P2</strain>
    </source>
</reference>
<feature type="binding site" evidence="4">
    <location>
        <position position="56"/>
    </location>
    <ligand>
        <name>substrate</name>
    </ligand>
</feature>
<protein>
    <recommendedName>
        <fullName evidence="7">Bis(5'-adenosyl)-triphosphatase</fullName>
        <ecNumber evidence="7">3.6.1.29</ecNumber>
    </recommendedName>
</protein>
<dbReference type="PROSITE" id="PS00892">
    <property type="entry name" value="HIT_1"/>
    <property type="match status" value="1"/>
</dbReference>
<dbReference type="Proteomes" id="UP001316803">
    <property type="component" value="Unassembled WGS sequence"/>
</dbReference>
<feature type="active site" description="Tele-AMP-histidine intermediate" evidence="3">
    <location>
        <position position="125"/>
    </location>
</feature>
<dbReference type="InterPro" id="IPR036265">
    <property type="entry name" value="HIT-like_sf"/>
</dbReference>
<feature type="domain" description="HIT" evidence="9">
    <location>
        <begin position="31"/>
        <end position="138"/>
    </location>
</feature>
<comment type="cofactor">
    <cofactor evidence="7">
        <name>Mn(2+)</name>
        <dbReference type="ChEBI" id="CHEBI:29035"/>
    </cofactor>
</comment>
<dbReference type="InterPro" id="IPR051884">
    <property type="entry name" value="Bis(5'-adenosyl)-TPase_reg"/>
</dbReference>
<dbReference type="InterPro" id="IPR039383">
    <property type="entry name" value="FHIT"/>
</dbReference>
<dbReference type="PROSITE" id="PS51084">
    <property type="entry name" value="HIT_2"/>
    <property type="match status" value="1"/>
</dbReference>
<accession>A0AAN8END5</accession>
<comment type="catalytic activity">
    <reaction evidence="7">
        <text>P(1),P(3)-bis(5'-adenosyl) triphosphate + H2O = AMP + ADP + 2 H(+)</text>
        <dbReference type="Rhea" id="RHEA:13893"/>
        <dbReference type="ChEBI" id="CHEBI:15377"/>
        <dbReference type="ChEBI" id="CHEBI:15378"/>
        <dbReference type="ChEBI" id="CHEBI:58529"/>
        <dbReference type="ChEBI" id="CHEBI:456215"/>
        <dbReference type="ChEBI" id="CHEBI:456216"/>
        <dbReference type="EC" id="3.6.1.29"/>
    </reaction>
</comment>
<feature type="binding site" evidence="4">
    <location>
        <position position="112"/>
    </location>
    <ligand>
        <name>substrate</name>
    </ligand>
</feature>
<evidence type="ECO:0000256" key="7">
    <source>
        <dbReference type="RuleBase" id="RU366076"/>
    </source>
</evidence>
<organism evidence="10 11">
    <name type="scientific">Knufia fluminis</name>
    <dbReference type="NCBI Taxonomy" id="191047"/>
    <lineage>
        <taxon>Eukaryota</taxon>
        <taxon>Fungi</taxon>
        <taxon>Dikarya</taxon>
        <taxon>Ascomycota</taxon>
        <taxon>Pezizomycotina</taxon>
        <taxon>Eurotiomycetes</taxon>
        <taxon>Chaetothyriomycetidae</taxon>
        <taxon>Chaetothyriales</taxon>
        <taxon>Trichomeriaceae</taxon>
        <taxon>Knufia</taxon>
    </lineage>
</organism>
<feature type="binding site" evidence="4">
    <location>
        <position position="127"/>
    </location>
    <ligand>
        <name>substrate</name>
    </ligand>
</feature>
<dbReference type="SUPFAM" id="SSF54197">
    <property type="entry name" value="HIT-like"/>
    <property type="match status" value="1"/>
</dbReference>
<dbReference type="EMBL" id="JAKLMC020000007">
    <property type="protein sequence ID" value="KAK5954912.1"/>
    <property type="molecule type" value="Genomic_DNA"/>
</dbReference>
<evidence type="ECO:0000256" key="2">
    <source>
        <dbReference type="ARBA" id="ARBA00022801"/>
    </source>
</evidence>
<evidence type="ECO:0000256" key="6">
    <source>
        <dbReference type="PROSITE-ProRule" id="PRU00464"/>
    </source>
</evidence>
<dbReference type="PANTHER" id="PTHR46243">
    <property type="entry name" value="BIS(5'-ADENOSYL)-TRIPHOSPHATASE"/>
    <property type="match status" value="1"/>
</dbReference>
<proteinExistence type="predicted"/>
<evidence type="ECO:0000256" key="4">
    <source>
        <dbReference type="PIRSR" id="PIRSR639383-2"/>
    </source>
</evidence>
<name>A0AAN8END5_9EURO</name>
<feature type="region of interest" description="Disordered" evidence="8">
    <location>
        <begin position="174"/>
        <end position="198"/>
    </location>
</feature>
<dbReference type="CDD" id="cd01275">
    <property type="entry name" value="FHIT"/>
    <property type="match status" value="1"/>
</dbReference>